<accession>A0A4Y4DL99</accession>
<dbReference type="InterPro" id="IPR001387">
    <property type="entry name" value="Cro/C1-type_HTH"/>
</dbReference>
<evidence type="ECO:0000259" key="4">
    <source>
        <dbReference type="PROSITE" id="PS50943"/>
    </source>
</evidence>
<dbReference type="EMBL" id="BJNY01000008">
    <property type="protein sequence ID" value="GED06089.1"/>
    <property type="molecule type" value="Genomic_DNA"/>
</dbReference>
<dbReference type="Pfam" id="PF01381">
    <property type="entry name" value="HTH_3"/>
    <property type="match status" value="1"/>
</dbReference>
<dbReference type="SUPFAM" id="SSF51182">
    <property type="entry name" value="RmlC-like cupins"/>
    <property type="match status" value="1"/>
</dbReference>
<dbReference type="GO" id="GO:0005829">
    <property type="term" value="C:cytosol"/>
    <property type="evidence" value="ECO:0007669"/>
    <property type="project" value="TreeGrafter"/>
</dbReference>
<dbReference type="Proteomes" id="UP000316612">
    <property type="component" value="Unassembled WGS sequence"/>
</dbReference>
<dbReference type="GO" id="GO:0003700">
    <property type="term" value="F:DNA-binding transcription factor activity"/>
    <property type="evidence" value="ECO:0007669"/>
    <property type="project" value="TreeGrafter"/>
</dbReference>
<dbReference type="GO" id="GO:0003677">
    <property type="term" value="F:DNA binding"/>
    <property type="evidence" value="ECO:0007669"/>
    <property type="project" value="UniProtKB-KW"/>
</dbReference>
<dbReference type="Gene3D" id="1.10.260.40">
    <property type="entry name" value="lambda repressor-like DNA-binding domains"/>
    <property type="match status" value="1"/>
</dbReference>
<keyword evidence="3" id="KW-0804">Transcription</keyword>
<dbReference type="InterPro" id="IPR010982">
    <property type="entry name" value="Lambda_DNA-bd_dom_sf"/>
</dbReference>
<dbReference type="PROSITE" id="PS50943">
    <property type="entry name" value="HTH_CROC1"/>
    <property type="match status" value="1"/>
</dbReference>
<gene>
    <name evidence="5" type="ORF">AUR04nite_16210</name>
</gene>
<sequence>MSQEVLAQRSGVSRRTIINLEAGEANVSLASLDYLAEALKVRFVDLVSAPATPHSKINELAWRGGDSESRAMLLGSAAASQEVQLWTWSLARGARYDAEPDPSGWSEMVLVAEGKLRIEFSDASLELGAGEHATYSSAQYYSYVNAGSETVRFVRNVIC</sequence>
<keyword evidence="2 5" id="KW-0238">DNA-binding</keyword>
<dbReference type="CDD" id="cd02209">
    <property type="entry name" value="cupin_XRE_C"/>
    <property type="match status" value="1"/>
</dbReference>
<dbReference type="InterPro" id="IPR050807">
    <property type="entry name" value="TransReg_Diox_bact_type"/>
</dbReference>
<organism evidence="5 6">
    <name type="scientific">Glutamicibacter uratoxydans</name>
    <name type="common">Arthrobacter uratoxydans</name>
    <dbReference type="NCBI Taxonomy" id="43667"/>
    <lineage>
        <taxon>Bacteria</taxon>
        <taxon>Bacillati</taxon>
        <taxon>Actinomycetota</taxon>
        <taxon>Actinomycetes</taxon>
        <taxon>Micrococcales</taxon>
        <taxon>Micrococcaceae</taxon>
        <taxon>Glutamicibacter</taxon>
    </lineage>
</organism>
<evidence type="ECO:0000313" key="5">
    <source>
        <dbReference type="EMBL" id="GED06089.1"/>
    </source>
</evidence>
<dbReference type="CDD" id="cd00093">
    <property type="entry name" value="HTH_XRE"/>
    <property type="match status" value="1"/>
</dbReference>
<dbReference type="SUPFAM" id="SSF47413">
    <property type="entry name" value="lambda repressor-like DNA-binding domains"/>
    <property type="match status" value="1"/>
</dbReference>
<dbReference type="InterPro" id="IPR014710">
    <property type="entry name" value="RmlC-like_jellyroll"/>
</dbReference>
<feature type="domain" description="HTH cro/C1-type" evidence="4">
    <location>
        <begin position="1"/>
        <end position="46"/>
    </location>
</feature>
<proteinExistence type="predicted"/>
<dbReference type="PANTHER" id="PTHR46797">
    <property type="entry name" value="HTH-TYPE TRANSCRIPTIONAL REGULATOR"/>
    <property type="match status" value="1"/>
</dbReference>
<dbReference type="Gene3D" id="2.60.120.10">
    <property type="entry name" value="Jelly Rolls"/>
    <property type="match status" value="1"/>
</dbReference>
<keyword evidence="6" id="KW-1185">Reference proteome</keyword>
<comment type="caution">
    <text evidence="5">The sequence shown here is derived from an EMBL/GenBank/DDBJ whole genome shotgun (WGS) entry which is preliminary data.</text>
</comment>
<name>A0A4Y4DL99_GLUUR</name>
<dbReference type="PANTHER" id="PTHR46797:SF23">
    <property type="entry name" value="HTH-TYPE TRANSCRIPTIONAL REGULATOR SUTR"/>
    <property type="match status" value="1"/>
</dbReference>
<evidence type="ECO:0000256" key="2">
    <source>
        <dbReference type="ARBA" id="ARBA00023125"/>
    </source>
</evidence>
<reference evidence="5 6" key="1">
    <citation type="submission" date="2019-06" db="EMBL/GenBank/DDBJ databases">
        <title>Whole genome shotgun sequence of Glutamicibacter uratoxydans NBRC 15515.</title>
        <authorList>
            <person name="Hosoyama A."/>
            <person name="Uohara A."/>
            <person name="Ohji S."/>
            <person name="Ichikawa N."/>
        </authorList>
    </citation>
    <scope>NUCLEOTIDE SEQUENCE [LARGE SCALE GENOMIC DNA]</scope>
    <source>
        <strain evidence="5 6">NBRC 15515</strain>
    </source>
</reference>
<evidence type="ECO:0000313" key="6">
    <source>
        <dbReference type="Proteomes" id="UP000316612"/>
    </source>
</evidence>
<dbReference type="InterPro" id="IPR011051">
    <property type="entry name" value="RmlC_Cupin_sf"/>
</dbReference>
<dbReference type="AlphaFoldDB" id="A0A4Y4DL99"/>
<protein>
    <submittedName>
        <fullName evidence="5">DNA-binding protein</fullName>
    </submittedName>
</protein>
<evidence type="ECO:0000256" key="1">
    <source>
        <dbReference type="ARBA" id="ARBA00023015"/>
    </source>
</evidence>
<evidence type="ECO:0000256" key="3">
    <source>
        <dbReference type="ARBA" id="ARBA00023163"/>
    </source>
</evidence>
<keyword evidence="1" id="KW-0805">Transcription regulation</keyword>